<feature type="domain" description="Beta-catenin-interacting ICAT" evidence="3">
    <location>
        <begin position="1"/>
        <end position="65"/>
    </location>
</feature>
<name>A0A315W6J4_GAMAF</name>
<dbReference type="InterPro" id="IPR009428">
    <property type="entry name" value="ICAT_dom"/>
</dbReference>
<dbReference type="GO" id="GO:0005829">
    <property type="term" value="C:cytosol"/>
    <property type="evidence" value="ECO:0007669"/>
    <property type="project" value="TreeGrafter"/>
</dbReference>
<feature type="region of interest" description="Disordered" evidence="2">
    <location>
        <begin position="298"/>
        <end position="362"/>
    </location>
</feature>
<organism evidence="4 5">
    <name type="scientific">Gambusia affinis</name>
    <name type="common">Western mosquitofish</name>
    <name type="synonym">Heterandria affinis</name>
    <dbReference type="NCBI Taxonomy" id="33528"/>
    <lineage>
        <taxon>Eukaryota</taxon>
        <taxon>Metazoa</taxon>
        <taxon>Chordata</taxon>
        <taxon>Craniata</taxon>
        <taxon>Vertebrata</taxon>
        <taxon>Euteleostomi</taxon>
        <taxon>Actinopterygii</taxon>
        <taxon>Neopterygii</taxon>
        <taxon>Teleostei</taxon>
        <taxon>Neoteleostei</taxon>
        <taxon>Acanthomorphata</taxon>
        <taxon>Ovalentaria</taxon>
        <taxon>Atherinomorphae</taxon>
        <taxon>Cyprinodontiformes</taxon>
        <taxon>Poeciliidae</taxon>
        <taxon>Poeciliinae</taxon>
        <taxon>Gambusia</taxon>
    </lineage>
</organism>
<dbReference type="GO" id="GO:0030877">
    <property type="term" value="C:beta-catenin destruction complex"/>
    <property type="evidence" value="ECO:0007669"/>
    <property type="project" value="TreeGrafter"/>
</dbReference>
<feature type="non-terminal residue" evidence="4">
    <location>
        <position position="419"/>
    </location>
</feature>
<dbReference type="PANTHER" id="PTHR47142:SF1">
    <property type="entry name" value="BETA-CATENIN-INTERACTING PROTEIN 1"/>
    <property type="match status" value="1"/>
</dbReference>
<evidence type="ECO:0000313" key="5">
    <source>
        <dbReference type="Proteomes" id="UP000250572"/>
    </source>
</evidence>
<dbReference type="Pfam" id="PF06384">
    <property type="entry name" value="ICAT"/>
    <property type="match status" value="1"/>
</dbReference>
<dbReference type="EMBL" id="NHOQ01000318">
    <property type="protein sequence ID" value="PWA30960.1"/>
    <property type="molecule type" value="Genomic_DNA"/>
</dbReference>
<dbReference type="SUPFAM" id="SSF81730">
    <property type="entry name" value="beta-catenin-interacting protein ICAT"/>
    <property type="match status" value="1"/>
</dbReference>
<dbReference type="InterPro" id="IPR036911">
    <property type="entry name" value="ICAT_sf"/>
</dbReference>
<comment type="similarity">
    <text evidence="1">Belongs to the CTNNBIP1 family.</text>
</comment>
<dbReference type="Gene3D" id="1.10.10.490">
    <property type="entry name" value="Beta-catenin-interacting ICAT"/>
    <property type="match status" value="1"/>
</dbReference>
<evidence type="ECO:0000313" key="4">
    <source>
        <dbReference type="EMBL" id="PWA30960.1"/>
    </source>
</evidence>
<evidence type="ECO:0000256" key="1">
    <source>
        <dbReference type="ARBA" id="ARBA00006505"/>
    </source>
</evidence>
<dbReference type="STRING" id="33528.ENSGAFP00000028631"/>
<gene>
    <name evidence="4" type="ORF">CCH79_00010661</name>
</gene>
<feature type="compositionally biased region" description="Polar residues" evidence="2">
    <location>
        <begin position="312"/>
        <end position="327"/>
    </location>
</feature>
<sequence>MNREEAPGKSPEDMYIQHKVRVLLMLKKMGSNLTQSEEAFLRSYAGVVHSQMSQLPQHNIDQVTAQASVAAHVDPRRSLCVHLRLGGGGKERFSLEADGKARERLEAELHQSSPKAAHSCAAAPARPDSYLLLGNSVEGPDVSISSATACCCVCSLRACVGIRARSEHDSRALCSDLARPLGSYSESLWKSQRAICGPRAAALRLRSPQWMAVKLQIWRLSGYRCQQPTQSVATSPSDGRAAFYAAGVSGKGRVYLSPTKPTFTVGPFLQLHRSQLTGFIRTHVSRVELELVLEPSRGRGDGVLTVRDRRPTTVTQASLHLSPNKTHPLSRPVHDSHPTSNSTNKHNTDELRRREAPAGGGGGADAAFASYILPLPHLLTAPGMHPSGFCPRRGVGRRHVCCGRRGGPFRPPTRSEEKR</sequence>
<protein>
    <recommendedName>
        <fullName evidence="3">Beta-catenin-interacting ICAT domain-containing protein</fullName>
    </recommendedName>
</protein>
<feature type="compositionally biased region" description="Basic and acidic residues" evidence="2">
    <location>
        <begin position="346"/>
        <end position="356"/>
    </location>
</feature>
<evidence type="ECO:0000259" key="3">
    <source>
        <dbReference type="Pfam" id="PF06384"/>
    </source>
</evidence>
<keyword evidence="5" id="KW-1185">Reference proteome</keyword>
<dbReference type="GO" id="GO:0005634">
    <property type="term" value="C:nucleus"/>
    <property type="evidence" value="ECO:0007669"/>
    <property type="project" value="TreeGrafter"/>
</dbReference>
<dbReference type="Proteomes" id="UP000250572">
    <property type="component" value="Unassembled WGS sequence"/>
</dbReference>
<accession>A0A315W6J4</accession>
<dbReference type="PANTHER" id="PTHR47142">
    <property type="entry name" value="BETA-CATENIN-INTERACTING PROTEIN 1"/>
    <property type="match status" value="1"/>
</dbReference>
<dbReference type="GO" id="GO:0030178">
    <property type="term" value="P:negative regulation of Wnt signaling pathway"/>
    <property type="evidence" value="ECO:0007669"/>
    <property type="project" value="TreeGrafter"/>
</dbReference>
<dbReference type="GO" id="GO:0008013">
    <property type="term" value="F:beta-catenin binding"/>
    <property type="evidence" value="ECO:0007669"/>
    <property type="project" value="InterPro"/>
</dbReference>
<comment type="caution">
    <text evidence="4">The sequence shown here is derived from an EMBL/GenBank/DDBJ whole genome shotgun (WGS) entry which is preliminary data.</text>
</comment>
<reference evidence="4 5" key="1">
    <citation type="journal article" date="2018" name="G3 (Bethesda)">
        <title>A High-Quality Reference Genome for the Invasive Mosquitofish Gambusia affinis Using a Chicago Library.</title>
        <authorList>
            <person name="Hoffberg S.L."/>
            <person name="Troendle N.J."/>
            <person name="Glenn T.C."/>
            <person name="Mahmud O."/>
            <person name="Louha S."/>
            <person name="Chalopin D."/>
            <person name="Bennetzen J.L."/>
            <person name="Mauricio R."/>
        </authorList>
    </citation>
    <scope>NUCLEOTIDE SEQUENCE [LARGE SCALE GENOMIC DNA]</scope>
    <source>
        <strain evidence="4">NE01/NJP1002.9</strain>
        <tissue evidence="4">Muscle</tissue>
    </source>
</reference>
<feature type="compositionally biased region" description="Basic and acidic residues" evidence="2">
    <location>
        <begin position="298"/>
        <end position="311"/>
    </location>
</feature>
<dbReference type="AlphaFoldDB" id="A0A315W6J4"/>
<evidence type="ECO:0000256" key="2">
    <source>
        <dbReference type="SAM" id="MobiDB-lite"/>
    </source>
</evidence>
<proteinExistence type="inferred from homology"/>